<accession>A0A9P0MUT6</accession>
<dbReference type="SUPFAM" id="SSF57667">
    <property type="entry name" value="beta-beta-alpha zinc fingers"/>
    <property type="match status" value="4"/>
</dbReference>
<dbReference type="OrthoDB" id="10042249at2759"/>
<feature type="region of interest" description="Disordered" evidence="10">
    <location>
        <begin position="186"/>
        <end position="212"/>
    </location>
</feature>
<feature type="compositionally biased region" description="Low complexity" evidence="10">
    <location>
        <begin position="189"/>
        <end position="211"/>
    </location>
</feature>
<evidence type="ECO:0000256" key="2">
    <source>
        <dbReference type="ARBA" id="ARBA00022723"/>
    </source>
</evidence>
<evidence type="ECO:0000256" key="5">
    <source>
        <dbReference type="ARBA" id="ARBA00022833"/>
    </source>
</evidence>
<evidence type="ECO:0000256" key="3">
    <source>
        <dbReference type="ARBA" id="ARBA00022737"/>
    </source>
</evidence>
<dbReference type="Gene3D" id="3.30.160.60">
    <property type="entry name" value="Classic Zinc Finger"/>
    <property type="match status" value="7"/>
</dbReference>
<dbReference type="Proteomes" id="UP001152798">
    <property type="component" value="Chromosome 6"/>
</dbReference>
<feature type="domain" description="C2H2-type" evidence="11">
    <location>
        <begin position="1199"/>
        <end position="1228"/>
    </location>
</feature>
<feature type="region of interest" description="Disordered" evidence="10">
    <location>
        <begin position="602"/>
        <end position="650"/>
    </location>
</feature>
<name>A0A9P0MUT6_NEZVI</name>
<dbReference type="FunFam" id="3.30.160.60:FF:000594">
    <property type="entry name" value="Transcription factor HIVEP2"/>
    <property type="match status" value="1"/>
</dbReference>
<keyword evidence="7" id="KW-0804">Transcription</keyword>
<keyword evidence="3" id="KW-0677">Repeat</keyword>
<dbReference type="FunFam" id="3.30.160.60:FF:000065">
    <property type="entry name" value="B-cell CLL/lymphoma 6, member B"/>
    <property type="match status" value="1"/>
</dbReference>
<keyword evidence="8" id="KW-0539">Nucleus</keyword>
<evidence type="ECO:0000256" key="8">
    <source>
        <dbReference type="ARBA" id="ARBA00023242"/>
    </source>
</evidence>
<dbReference type="InterPro" id="IPR036236">
    <property type="entry name" value="Znf_C2H2_sf"/>
</dbReference>
<feature type="region of interest" description="Disordered" evidence="10">
    <location>
        <begin position="1136"/>
        <end position="1155"/>
    </location>
</feature>
<dbReference type="PANTHER" id="PTHR45944">
    <property type="entry name" value="SCHNURRI, ISOFORM F"/>
    <property type="match status" value="1"/>
</dbReference>
<dbReference type="EMBL" id="OV725082">
    <property type="protein sequence ID" value="CAH1405250.1"/>
    <property type="molecule type" value="Genomic_DNA"/>
</dbReference>
<dbReference type="FunFam" id="3.30.160.60:FF:000145">
    <property type="entry name" value="Zinc finger protein 574"/>
    <property type="match status" value="2"/>
</dbReference>
<keyword evidence="6" id="KW-0805">Transcription regulation</keyword>
<feature type="region of interest" description="Disordered" evidence="10">
    <location>
        <begin position="895"/>
        <end position="945"/>
    </location>
</feature>
<dbReference type="PANTHER" id="PTHR45944:SF2">
    <property type="entry name" value="SCHNURRI, ISOFORM F"/>
    <property type="match status" value="1"/>
</dbReference>
<evidence type="ECO:0000256" key="4">
    <source>
        <dbReference type="ARBA" id="ARBA00022771"/>
    </source>
</evidence>
<feature type="compositionally biased region" description="Polar residues" evidence="10">
    <location>
        <begin position="1346"/>
        <end position="1357"/>
    </location>
</feature>
<dbReference type="PROSITE" id="PS00028">
    <property type="entry name" value="ZINC_FINGER_C2H2_1"/>
    <property type="match status" value="7"/>
</dbReference>
<feature type="region of interest" description="Disordered" evidence="10">
    <location>
        <begin position="236"/>
        <end position="257"/>
    </location>
</feature>
<gene>
    <name evidence="12" type="ORF">NEZAVI_LOCUS13494</name>
</gene>
<feature type="compositionally biased region" description="Acidic residues" evidence="10">
    <location>
        <begin position="910"/>
        <end position="941"/>
    </location>
</feature>
<evidence type="ECO:0000256" key="6">
    <source>
        <dbReference type="ARBA" id="ARBA00023015"/>
    </source>
</evidence>
<feature type="domain" description="C2H2-type" evidence="11">
    <location>
        <begin position="847"/>
        <end position="871"/>
    </location>
</feature>
<protein>
    <recommendedName>
        <fullName evidence="11">C2H2-type domain-containing protein</fullName>
    </recommendedName>
</protein>
<keyword evidence="4 9" id="KW-0863">Zinc-finger</keyword>
<comment type="subcellular location">
    <subcellularLocation>
        <location evidence="1">Nucleus</location>
    </subcellularLocation>
</comment>
<feature type="domain" description="C2H2-type" evidence="11">
    <location>
        <begin position="86"/>
        <end position="113"/>
    </location>
</feature>
<evidence type="ECO:0000313" key="12">
    <source>
        <dbReference type="EMBL" id="CAH1405250.1"/>
    </source>
</evidence>
<dbReference type="SMART" id="SM00355">
    <property type="entry name" value="ZnF_C2H2"/>
    <property type="match status" value="8"/>
</dbReference>
<keyword evidence="2" id="KW-0479">Metal-binding</keyword>
<sequence length="1373" mass="151679">SVTGVKPEQQSNLTPLKDRLTENNEKNVIENGVVSEQKMVTGNTEGDTNKYLHKKFKKVATLEETSPPKVRNEDDIRPGSPGAGRYVCPYCKLACAKPSVLQKHIRAHTNERPFPCLPCGFAFKTKSNLYKHCRSRAHTLKMDDGSSDDEESSRSEVKIEVKNKIYKPKFHTATIYAEEQQPKLQLTIPPSSSSVSSQSTPSPFSGSSPSPEFVQRHINKLISDNQAIVDEVSWPLKPRYKDSPPTSPAPKNGDCEAASPSKLALALLRPPRDTTPEIGEPLNLTIKEPRKRSISDSVIKTEARISDSSSKDFLLKTYSTGSLGERDIEKLLVCPNCRLTFKSSENLEIHLSHCAELKGDHIMSLMLSPGPLLGNTPLVDGIQKEVEPLIKRRKLDLLPLRREEMLKSPGKSVHLFGGEVQINDPSGGKTKTLRIESSRKDAYVESGVKKQEQVLTISNTGLHCVGGTMIQTGSVIPAPKSPCHEKSVFPIKPAVVTPNLSVPGIVAPVQVPLALNPLTSITGFNPLTLPKQSPTNGGLVTILHGGKPIPYVPGMPGPQTLLPSQPVLVPKKTEKASVIVKTSKPSELIAKVSPLIVKLDNDDKRDSEDTKLSMASREPSNTSNSETSEKKFLRPTSLPLKPGTYTPKRQLSTPHLTLVSPETPRPRKSYGQLYLNGHAYTYLGLKCSTRTFFCTLNKPQPIYVPLIPDQYKVSMYSNWKICSDSHPHPLGLDPRKSMSYYDSRNRSGAYSIANRNKEDLITHSTYQLKKDHLESIKSDSEEKAESKSEGPCKRVKVCEGGFESNEDYIYVRGRGRGRYVCEECGIRCKKPSMLKKHIRTHTDLRPYTCKHCAFSFKTKGNLTKHMKSKAHYKKCVELGISPVPTVAEDCTDDENVHKMDDSQDRGSICDESDEDEDEEDDDDEDDEEGDESDEEEEGDDCQTEREVARSLLSLSEVTLETAHRKYVKAGLVPAFSRPRTYPYTFASTQVVESKLESGSHSESWRGSSEIIQVDMKDHSDSSLGSIESVPEPIRPIDLSSKTLPVVTLAGSKTPVITSVGGQALLLKTICSTSEKAPLVGGFIEPTDNPTLLHTYLTERAAHDSRIKQRQVCSDDGCTGDMSSAQESALGVLALSMSGKPPSPKPKGKAEFMPPTSGPSVSFISSTEDGRSMCGVCNKVFNKPSQLRLHVNIHFFERPFRCESCAVSFRTKGHLQKHQRSLSHLNKVNMNSTFGTATSSNPRPFKCDDCKIAFRIHGHLAKHLRSKMHIMKLECLGKLPFGTYAELERSGMNMNDIDTTDCENSLESLQLLAQKLYEKDPSKLGSWEPGGDSSSEDEPEAQHKTDNLPQTSLNQNLCQPIEGNKCNPTDDSVR</sequence>
<dbReference type="InterPro" id="IPR051969">
    <property type="entry name" value="Zinc-finger_DNA-bd_regulators"/>
</dbReference>
<feature type="domain" description="C2H2-type" evidence="11">
    <location>
        <begin position="1244"/>
        <end position="1273"/>
    </location>
</feature>
<dbReference type="Pfam" id="PF00096">
    <property type="entry name" value="zf-C2H2"/>
    <property type="match status" value="5"/>
</dbReference>
<evidence type="ECO:0000256" key="10">
    <source>
        <dbReference type="SAM" id="MobiDB-lite"/>
    </source>
</evidence>
<proteinExistence type="predicted"/>
<feature type="domain" description="C2H2-type" evidence="11">
    <location>
        <begin position="819"/>
        <end position="846"/>
    </location>
</feature>
<organism evidence="12 13">
    <name type="scientific">Nezara viridula</name>
    <name type="common">Southern green stink bug</name>
    <name type="synonym">Cimex viridulus</name>
    <dbReference type="NCBI Taxonomy" id="85310"/>
    <lineage>
        <taxon>Eukaryota</taxon>
        <taxon>Metazoa</taxon>
        <taxon>Ecdysozoa</taxon>
        <taxon>Arthropoda</taxon>
        <taxon>Hexapoda</taxon>
        <taxon>Insecta</taxon>
        <taxon>Pterygota</taxon>
        <taxon>Neoptera</taxon>
        <taxon>Paraneoptera</taxon>
        <taxon>Hemiptera</taxon>
        <taxon>Heteroptera</taxon>
        <taxon>Panheteroptera</taxon>
        <taxon>Pentatomomorpha</taxon>
        <taxon>Pentatomoidea</taxon>
        <taxon>Pentatomidae</taxon>
        <taxon>Pentatominae</taxon>
        <taxon>Nezara</taxon>
    </lineage>
</organism>
<keyword evidence="5" id="KW-0862">Zinc</keyword>
<reference evidence="12" key="1">
    <citation type="submission" date="2022-01" db="EMBL/GenBank/DDBJ databases">
        <authorList>
            <person name="King R."/>
        </authorList>
    </citation>
    <scope>NUCLEOTIDE SEQUENCE</scope>
</reference>
<dbReference type="GO" id="GO:0008270">
    <property type="term" value="F:zinc ion binding"/>
    <property type="evidence" value="ECO:0007669"/>
    <property type="project" value="UniProtKB-KW"/>
</dbReference>
<dbReference type="InterPro" id="IPR013087">
    <property type="entry name" value="Znf_C2H2_type"/>
</dbReference>
<dbReference type="GO" id="GO:0000981">
    <property type="term" value="F:DNA-binding transcription factor activity, RNA polymerase II-specific"/>
    <property type="evidence" value="ECO:0007669"/>
    <property type="project" value="TreeGrafter"/>
</dbReference>
<feature type="compositionally biased region" description="Polar residues" evidence="10">
    <location>
        <begin position="1"/>
        <end position="14"/>
    </location>
</feature>
<evidence type="ECO:0000313" key="13">
    <source>
        <dbReference type="Proteomes" id="UP001152798"/>
    </source>
</evidence>
<feature type="non-terminal residue" evidence="12">
    <location>
        <position position="1"/>
    </location>
</feature>
<keyword evidence="13" id="KW-1185">Reference proteome</keyword>
<dbReference type="PROSITE" id="PS50157">
    <property type="entry name" value="ZINC_FINGER_C2H2_2"/>
    <property type="match status" value="7"/>
</dbReference>
<feature type="domain" description="C2H2-type" evidence="11">
    <location>
        <begin position="114"/>
        <end position="143"/>
    </location>
</feature>
<evidence type="ECO:0000256" key="7">
    <source>
        <dbReference type="ARBA" id="ARBA00023163"/>
    </source>
</evidence>
<evidence type="ECO:0000259" key="11">
    <source>
        <dbReference type="PROSITE" id="PS50157"/>
    </source>
</evidence>
<feature type="domain" description="C2H2-type" evidence="11">
    <location>
        <begin position="1171"/>
        <end position="1198"/>
    </location>
</feature>
<evidence type="ECO:0000256" key="1">
    <source>
        <dbReference type="ARBA" id="ARBA00004123"/>
    </source>
</evidence>
<feature type="region of interest" description="Disordered" evidence="10">
    <location>
        <begin position="1319"/>
        <end position="1373"/>
    </location>
</feature>
<feature type="region of interest" description="Disordered" evidence="10">
    <location>
        <begin position="1"/>
        <end position="24"/>
    </location>
</feature>
<dbReference type="GO" id="GO:0005634">
    <property type="term" value="C:nucleus"/>
    <property type="evidence" value="ECO:0007669"/>
    <property type="project" value="UniProtKB-SubCell"/>
</dbReference>
<feature type="compositionally biased region" description="Basic and acidic residues" evidence="10">
    <location>
        <begin position="602"/>
        <end position="611"/>
    </location>
</feature>
<feature type="compositionally biased region" description="Basic and acidic residues" evidence="10">
    <location>
        <begin position="895"/>
        <end position="908"/>
    </location>
</feature>
<dbReference type="GO" id="GO:0000978">
    <property type="term" value="F:RNA polymerase II cis-regulatory region sequence-specific DNA binding"/>
    <property type="evidence" value="ECO:0007669"/>
    <property type="project" value="TreeGrafter"/>
</dbReference>
<evidence type="ECO:0000256" key="9">
    <source>
        <dbReference type="PROSITE-ProRule" id="PRU00042"/>
    </source>
</evidence>